<dbReference type="Gene3D" id="3.20.20.140">
    <property type="entry name" value="Metal-dependent hydrolases"/>
    <property type="match status" value="1"/>
</dbReference>
<dbReference type="InterPro" id="IPR013108">
    <property type="entry name" value="Amidohydro_3"/>
</dbReference>
<dbReference type="SUPFAM" id="SSF51556">
    <property type="entry name" value="Metallo-dependent hydrolases"/>
    <property type="match status" value="1"/>
</dbReference>
<dbReference type="AlphaFoldDB" id="A0A2N0Z718"/>
<dbReference type="OrthoDB" id="9767366at2"/>
<reference evidence="2 3" key="1">
    <citation type="journal article" date="2003" name="Int. J. Syst. Evol. Microbiol.">
        <title>Bacillus nealsonii sp. nov., isolated from a spacecraft-assembly facility, whose spores are gamma-radiation resistant.</title>
        <authorList>
            <person name="Venkateswaran K."/>
            <person name="Kempf M."/>
            <person name="Chen F."/>
            <person name="Satomi M."/>
            <person name="Nicholson W."/>
            <person name="Kern R."/>
        </authorList>
    </citation>
    <scope>NUCLEOTIDE SEQUENCE [LARGE SCALE GENOMIC DNA]</scope>
    <source>
        <strain evidence="2 3">FO-92</strain>
    </source>
</reference>
<accession>A0A2N0Z718</accession>
<dbReference type="SUPFAM" id="SSF51338">
    <property type="entry name" value="Composite domain of metallo-dependent hydrolases"/>
    <property type="match status" value="1"/>
</dbReference>
<evidence type="ECO:0000259" key="1">
    <source>
        <dbReference type="Pfam" id="PF07969"/>
    </source>
</evidence>
<dbReference type="InterPro" id="IPR032466">
    <property type="entry name" value="Metal_Hydrolase"/>
</dbReference>
<dbReference type="GO" id="GO:0016810">
    <property type="term" value="F:hydrolase activity, acting on carbon-nitrogen (but not peptide) bonds"/>
    <property type="evidence" value="ECO:0007669"/>
    <property type="project" value="InterPro"/>
</dbReference>
<sequence>MKADLFFTNGEVVTVDSKFTISDSAVIVGNRIMATGSYDELKGWIGEDTDIIDLEGKSLLPGIIDSHLHIGIHGLLKMAHDVKKYKSIKELVSDFQEKAKNMPEGGWLRGWNFNDHTVEELRLPTKEDLDQISTKHPIYIQRVCGHIVSANSYALKMAGITKDTVPPDGGDITIENGELNGVLKETASNLVTDMDQYSDEEYMEGLKKAAKDYLSVGITSVHDLGGRDNHMMLLQKAARDPEFHTRIYATVVKLFENTPNAINTMLRAGILSGLGDEKFKIGPSKLFLDGTIGGRTAFMTEGYMEEEDNKGISYLDQKTLNAIMEKAHIAGNQLTAHAIGNGALKQMIHCIDYVTSLDGREDHRHRIEHAPLPDEEDMKKIKELGIVINLNPAFLYEHGEDYKANIGEVRVHKMMPVKTLLEKGIMVCASSDSPYFHHYNPFLGMYELVNRKTKKGMFIGFDEKISIEDAIKIFTYNNAYASFEEGIKGSIEAGKLADLVVLDRSILSCPSESIKDIKVEMTIFDGKIVYENKAAEINGGVRG</sequence>
<dbReference type="InterPro" id="IPR011059">
    <property type="entry name" value="Metal-dep_hydrolase_composite"/>
</dbReference>
<name>A0A2N0Z718_9BACI</name>
<dbReference type="Pfam" id="PF07969">
    <property type="entry name" value="Amidohydro_3"/>
    <property type="match status" value="1"/>
</dbReference>
<feature type="domain" description="Amidohydrolase 3" evidence="1">
    <location>
        <begin position="50"/>
        <end position="530"/>
    </location>
</feature>
<evidence type="ECO:0000313" key="3">
    <source>
        <dbReference type="Proteomes" id="UP000233375"/>
    </source>
</evidence>
<keyword evidence="3" id="KW-1185">Reference proteome</keyword>
<proteinExistence type="predicted"/>
<dbReference type="PANTHER" id="PTHR22642:SF22">
    <property type="entry name" value="EXOENZYMES REGULATORY PROTEIN AEPA"/>
    <property type="match status" value="1"/>
</dbReference>
<dbReference type="PANTHER" id="PTHR22642">
    <property type="entry name" value="IMIDAZOLONEPROPIONASE"/>
    <property type="match status" value="1"/>
</dbReference>
<dbReference type="EMBL" id="PISE01000004">
    <property type="protein sequence ID" value="PKG25287.1"/>
    <property type="molecule type" value="Genomic_DNA"/>
</dbReference>
<dbReference type="Gene3D" id="2.30.40.10">
    <property type="entry name" value="Urease, subunit C, domain 1"/>
    <property type="match status" value="1"/>
</dbReference>
<evidence type="ECO:0000313" key="2">
    <source>
        <dbReference type="EMBL" id="PKG25287.1"/>
    </source>
</evidence>
<comment type="caution">
    <text evidence="2">The sequence shown here is derived from an EMBL/GenBank/DDBJ whole genome shotgun (WGS) entry which is preliminary data.</text>
</comment>
<dbReference type="Proteomes" id="UP000233375">
    <property type="component" value="Unassembled WGS sequence"/>
</dbReference>
<gene>
    <name evidence="2" type="ORF">CWS01_02080</name>
</gene>
<protein>
    <submittedName>
        <fullName evidence="2">Amidohydrolase</fullName>
    </submittedName>
</protein>
<dbReference type="RefSeq" id="WP_101175392.1">
    <property type="nucleotide sequence ID" value="NZ_PISE01000004.1"/>
</dbReference>
<dbReference type="Gene3D" id="3.10.310.70">
    <property type="match status" value="1"/>
</dbReference>
<dbReference type="CDD" id="cd01300">
    <property type="entry name" value="YtcJ_like"/>
    <property type="match status" value="1"/>
</dbReference>
<organism evidence="2 3">
    <name type="scientific">Niallia nealsonii</name>
    <dbReference type="NCBI Taxonomy" id="115979"/>
    <lineage>
        <taxon>Bacteria</taxon>
        <taxon>Bacillati</taxon>
        <taxon>Bacillota</taxon>
        <taxon>Bacilli</taxon>
        <taxon>Bacillales</taxon>
        <taxon>Bacillaceae</taxon>
        <taxon>Niallia</taxon>
    </lineage>
</organism>
<keyword evidence="2" id="KW-0378">Hydrolase</keyword>
<dbReference type="InterPro" id="IPR033932">
    <property type="entry name" value="YtcJ-like"/>
</dbReference>